<protein>
    <submittedName>
        <fullName evidence="2">Uncharacterized protein</fullName>
    </submittedName>
</protein>
<dbReference type="EMBL" id="JAACNO010001560">
    <property type="protein sequence ID" value="KAF4139264.1"/>
    <property type="molecule type" value="Genomic_DNA"/>
</dbReference>
<organism evidence="2 3">
    <name type="scientific">Phytophthora infestans</name>
    <name type="common">Potato late blight agent</name>
    <name type="synonym">Botrytis infestans</name>
    <dbReference type="NCBI Taxonomy" id="4787"/>
    <lineage>
        <taxon>Eukaryota</taxon>
        <taxon>Sar</taxon>
        <taxon>Stramenopiles</taxon>
        <taxon>Oomycota</taxon>
        <taxon>Peronosporomycetes</taxon>
        <taxon>Peronosporales</taxon>
        <taxon>Peronosporaceae</taxon>
        <taxon>Phytophthora</taxon>
    </lineage>
</organism>
<evidence type="ECO:0000313" key="3">
    <source>
        <dbReference type="Proteomes" id="UP000704712"/>
    </source>
</evidence>
<dbReference type="Proteomes" id="UP000704712">
    <property type="component" value="Unassembled WGS sequence"/>
</dbReference>
<name>A0A8S9UJW2_PHYIN</name>
<gene>
    <name evidence="2" type="ORF">GN958_ATG11624</name>
    <name evidence="1" type="ORF">GN958_ATG12571</name>
</gene>
<reference evidence="2" key="1">
    <citation type="submission" date="2020-03" db="EMBL/GenBank/DDBJ databases">
        <title>Hybrid Assembly of Korean Phytophthora infestans isolates.</title>
        <authorList>
            <person name="Prokchorchik M."/>
            <person name="Lee Y."/>
            <person name="Seo J."/>
            <person name="Cho J.-H."/>
            <person name="Park Y.-E."/>
            <person name="Jang D.-C."/>
            <person name="Im J.-S."/>
            <person name="Choi J.-G."/>
            <person name="Park H.-J."/>
            <person name="Lee G.-B."/>
            <person name="Lee Y.-G."/>
            <person name="Hong S.-Y."/>
            <person name="Cho K."/>
            <person name="Sohn K.H."/>
        </authorList>
    </citation>
    <scope>NUCLEOTIDE SEQUENCE</scope>
    <source>
        <strain evidence="2">KR_2_A2</strain>
    </source>
</reference>
<comment type="caution">
    <text evidence="2">The sequence shown here is derived from an EMBL/GenBank/DDBJ whole genome shotgun (WGS) entry which is preliminary data.</text>
</comment>
<sequence length="70" mass="8211">MQISPHDQHQLQDLTNSIIMANLDSYNTFVSGRLKVDIHPWKQINEREKLLVYAERPESLALRRQALVLQ</sequence>
<evidence type="ECO:0000313" key="1">
    <source>
        <dbReference type="EMBL" id="KAF4138238.1"/>
    </source>
</evidence>
<dbReference type="AlphaFoldDB" id="A0A8S9UJW2"/>
<evidence type="ECO:0000313" key="2">
    <source>
        <dbReference type="EMBL" id="KAF4139264.1"/>
    </source>
</evidence>
<accession>A0A8S9UJW2</accession>
<proteinExistence type="predicted"/>
<dbReference type="EMBL" id="JAACNO010001708">
    <property type="protein sequence ID" value="KAF4138238.1"/>
    <property type="molecule type" value="Genomic_DNA"/>
</dbReference>